<dbReference type="PANTHER" id="PTHR43353:SF3">
    <property type="entry name" value="ALDEHYDE DEHYDROGENASE-RELATED"/>
    <property type="match status" value="1"/>
</dbReference>
<dbReference type="Gene3D" id="3.40.309.10">
    <property type="entry name" value="Aldehyde Dehydrogenase, Chain A, domain 2"/>
    <property type="match status" value="1"/>
</dbReference>
<evidence type="ECO:0000259" key="5">
    <source>
        <dbReference type="Pfam" id="PF00171"/>
    </source>
</evidence>
<dbReference type="InterPro" id="IPR016161">
    <property type="entry name" value="Ald_DH/histidinol_DH"/>
</dbReference>
<protein>
    <recommendedName>
        <fullName evidence="4">2,5-dioxovalerate dehydrogenase</fullName>
        <ecNumber evidence="4">1.2.1.26</ecNumber>
    </recommendedName>
</protein>
<evidence type="ECO:0000313" key="6">
    <source>
        <dbReference type="EMBL" id="GCE42894.1"/>
    </source>
</evidence>
<organism evidence="6 7">
    <name type="scientific">Rhodococcus wratislaviensis</name>
    <name type="common">Tsukamurella wratislaviensis</name>
    <dbReference type="NCBI Taxonomy" id="44752"/>
    <lineage>
        <taxon>Bacteria</taxon>
        <taxon>Bacillati</taxon>
        <taxon>Actinomycetota</taxon>
        <taxon>Actinomycetes</taxon>
        <taxon>Mycobacteriales</taxon>
        <taxon>Nocardiaceae</taxon>
        <taxon>Rhodococcus</taxon>
    </lineage>
</organism>
<proteinExistence type="predicted"/>
<sequence length="534" mass="55460">MTASHTIELTGASLIGADEIPGTRSPFQATDPATGAALEPIYHEADEAAVATAAELAWEAFGSYRHTSFEQRAAFLDTIAAELDDLGSVLIDRVHAETGIPAARVQGELARTTGQLRLFAAVVREGSWTGARLDTPNPDRTPLPRPDLRQRKVPLGPVAVFAASNFPLAFSVAGGDTASALAAGAPVIVKAHSAHPGTSELVGRAIRNAVRAHNLPEGTFSLVFGSGQTVGIALVTDPRIRAVGFTGSQQAGIALTAAAAARPVPIPVYAEMSSINPVFVLPGALADRAEELGSGFIASMTTGVGQLCTSPGLVFLVDAPGADRFVRAAAEAVRAATPAPMLYPGIAASFADGARRLATNENIDTVAVADTAPAQAGCSGVPQLFVTTGEQFLDDHQLQDEVFGPASVIVRVADVAQLTAIIDRLEGQLTATIQAAPTDHAHARVLVDRLELIAGRVLFNGWPTGVEVGHAIVHGGPFPATTAPSTTSVGSRAIERFLRPVAYQNVPEELLADELRTGNPLGIWRRIDGAVTQS</sequence>
<evidence type="ECO:0000256" key="1">
    <source>
        <dbReference type="ARBA" id="ARBA00023002"/>
    </source>
</evidence>
<dbReference type="RefSeq" id="WP_124394743.1">
    <property type="nucleotide sequence ID" value="NZ_BHYM01000062.1"/>
</dbReference>
<dbReference type="InterPro" id="IPR016163">
    <property type="entry name" value="Ald_DH_C"/>
</dbReference>
<dbReference type="EMBL" id="BHYM01000062">
    <property type="protein sequence ID" value="GCE42894.1"/>
    <property type="molecule type" value="Genomic_DNA"/>
</dbReference>
<dbReference type="FunFam" id="3.40.605.10:FF:000037">
    <property type="entry name" value="NADP-dependent fatty aldehyde dehydrogenase"/>
    <property type="match status" value="1"/>
</dbReference>
<reference evidence="6 7" key="1">
    <citation type="submission" date="2018-11" db="EMBL/GenBank/DDBJ databases">
        <title>Microbial catabolism of amino acid.</title>
        <authorList>
            <person name="Hibi M."/>
            <person name="Ogawa J."/>
        </authorList>
    </citation>
    <scope>NUCLEOTIDE SEQUENCE [LARGE SCALE GENOMIC DNA]</scope>
    <source>
        <strain evidence="6 7">C31-06</strain>
    </source>
</reference>
<comment type="caution">
    <text evidence="6">The sequence shown here is derived from an EMBL/GenBank/DDBJ whole genome shotgun (WGS) entry which is preliminary data.</text>
</comment>
<dbReference type="Proteomes" id="UP000287519">
    <property type="component" value="Unassembled WGS sequence"/>
</dbReference>
<dbReference type="GO" id="GO:0047533">
    <property type="term" value="F:2,5-dioxovalerate dehydrogenase (NADP+) activity"/>
    <property type="evidence" value="ECO:0007669"/>
    <property type="project" value="UniProtKB-EC"/>
</dbReference>
<accession>A0A402CH28</accession>
<dbReference type="Pfam" id="PF00171">
    <property type="entry name" value="Aldedh"/>
    <property type="match status" value="1"/>
</dbReference>
<dbReference type="OrthoDB" id="9770537at2"/>
<comment type="catalytic activity">
    <reaction evidence="3">
        <text>2,5-dioxopentanoate + NADP(+) + H2O = 2-oxoglutarate + NADPH + 2 H(+)</text>
        <dbReference type="Rhea" id="RHEA:11296"/>
        <dbReference type="ChEBI" id="CHEBI:15377"/>
        <dbReference type="ChEBI" id="CHEBI:15378"/>
        <dbReference type="ChEBI" id="CHEBI:16810"/>
        <dbReference type="ChEBI" id="CHEBI:57783"/>
        <dbReference type="ChEBI" id="CHEBI:58136"/>
        <dbReference type="ChEBI" id="CHEBI:58349"/>
        <dbReference type="EC" id="1.2.1.26"/>
    </reaction>
</comment>
<evidence type="ECO:0000256" key="2">
    <source>
        <dbReference type="ARBA" id="ARBA00050769"/>
    </source>
</evidence>
<gene>
    <name evidence="6" type="ORF">Rhow_007023</name>
</gene>
<dbReference type="EC" id="1.2.1.26" evidence="4"/>
<dbReference type="AlphaFoldDB" id="A0A402CH28"/>
<evidence type="ECO:0000313" key="7">
    <source>
        <dbReference type="Proteomes" id="UP000287519"/>
    </source>
</evidence>
<dbReference type="SUPFAM" id="SSF53720">
    <property type="entry name" value="ALDH-like"/>
    <property type="match status" value="1"/>
</dbReference>
<dbReference type="InterPro" id="IPR015590">
    <property type="entry name" value="Aldehyde_DH_dom"/>
</dbReference>
<feature type="domain" description="Aldehyde dehydrogenase" evidence="5">
    <location>
        <begin position="26"/>
        <end position="469"/>
    </location>
</feature>
<name>A0A402CH28_RHOWR</name>
<dbReference type="CDD" id="cd07129">
    <property type="entry name" value="ALDH_KGSADH"/>
    <property type="match status" value="1"/>
</dbReference>
<dbReference type="InterPro" id="IPR016162">
    <property type="entry name" value="Ald_DH_N"/>
</dbReference>
<evidence type="ECO:0000256" key="3">
    <source>
        <dbReference type="ARBA" id="ARBA00051918"/>
    </source>
</evidence>
<comment type="catalytic activity">
    <reaction evidence="2">
        <text>2,5-dioxopentanoate + NAD(+) + H2O = 2-oxoglutarate + NADH + 2 H(+)</text>
        <dbReference type="Rhea" id="RHEA:47152"/>
        <dbReference type="ChEBI" id="CHEBI:15377"/>
        <dbReference type="ChEBI" id="CHEBI:15378"/>
        <dbReference type="ChEBI" id="CHEBI:16810"/>
        <dbReference type="ChEBI" id="CHEBI:57540"/>
        <dbReference type="ChEBI" id="CHEBI:57945"/>
        <dbReference type="ChEBI" id="CHEBI:58136"/>
    </reaction>
</comment>
<keyword evidence="7" id="KW-1185">Reference proteome</keyword>
<evidence type="ECO:0000256" key="4">
    <source>
        <dbReference type="ARBA" id="ARBA00067023"/>
    </source>
</evidence>
<dbReference type="Gene3D" id="3.40.605.10">
    <property type="entry name" value="Aldehyde Dehydrogenase, Chain A, domain 1"/>
    <property type="match status" value="1"/>
</dbReference>
<dbReference type="InterPro" id="IPR044151">
    <property type="entry name" value="ALDH_KGSADH"/>
</dbReference>
<dbReference type="PANTHER" id="PTHR43353">
    <property type="entry name" value="SUCCINATE-SEMIALDEHYDE DEHYDROGENASE, MITOCHONDRIAL"/>
    <property type="match status" value="1"/>
</dbReference>
<keyword evidence="1" id="KW-0560">Oxidoreductase</keyword>
<dbReference type="InterPro" id="IPR050740">
    <property type="entry name" value="Aldehyde_DH_Superfamily"/>
</dbReference>